<sequence>MNLCNSGLITHTAPPPPPPPHLISSLHRSNRSIGRFLVSLSSDSTRRVKLAESLQSETLKILEWPAVCGQLSAFTSTSMGLEAARSALIPLGGSPEESKRLLAQTSAAVALPRPLDFSGIEDISPIVDSAAAGLLLSISELCSVKRTLRSARHLVEQLEELSADEISSDRPSPLLEIFHSCSFVMELEEKIEFCLDCKFSLVLDRASEELEQVRSERKSNMENLESLLKQKAISIFQAGGSDRPLVTKRRSRMCISIRASHRSLLPDGVVLDISSSGATYFMEPKEAIDLNNEEVRLSDAEKSEERAILSLLTSEIAQSKEEIKYLLERILEVDLSSARAAYAHWMRGVCPVFRSENCEDSGSNALLVDIEGVQHPLLLESSLRKLPYLVGSKLGNSDTLYEGNDNPNSVDSPVPIDIKIGNDVKVVVISGPNTGGKTASMKTLGLSSIMMKAGMFLPAQNHPRLPWFDFVLADIGDQQSLEQNLSTFSGHISRLCNILEVASEKSLVLVDEIGSGTDPSEGMALSASILQYLKDRVNLAVITTHYADLTRLKERDSRFENAAVEFSMETLQPTYRMLWGSMGQSNALSIAKRIGVDEKIIARAQEWLNKLSPEKMQMRKSLLYQSLLEERNKLESQAKRAASLHSDVMNIYSEIRHEAADLDARETAFKAKEQQKIQQELKAVKTEIESIVQQFENQLRSADADQFNSLLKKSESAIASIVEAHHPVRENSISGDFYIPQLGEQVQVDVLGNKLATVVEAPGDDEMVLVQYGKIRVRVNIRNIKALANNDSNGRRASVPSSKRQGSQARNLKGLKDFLETSGRKEDSQGPVFQTSKNTVDLRGMRVEEATRYLEMAISSRGPNSVIFVIHGMGTGAIKECALQILKDHPRVTKFEQESPTNYGCTVAFIK</sequence>
<evidence type="ECO:0000313" key="2">
    <source>
        <dbReference type="Proteomes" id="UP001060085"/>
    </source>
</evidence>
<name>A0ACC0A9E0_CATRO</name>
<accession>A0ACC0A9E0</accession>
<evidence type="ECO:0000313" key="1">
    <source>
        <dbReference type="EMBL" id="KAI5657067.1"/>
    </source>
</evidence>
<proteinExistence type="predicted"/>
<dbReference type="Proteomes" id="UP001060085">
    <property type="component" value="Linkage Group LG06"/>
</dbReference>
<keyword evidence="2" id="KW-1185">Reference proteome</keyword>
<organism evidence="1 2">
    <name type="scientific">Catharanthus roseus</name>
    <name type="common">Madagascar periwinkle</name>
    <name type="synonym">Vinca rosea</name>
    <dbReference type="NCBI Taxonomy" id="4058"/>
    <lineage>
        <taxon>Eukaryota</taxon>
        <taxon>Viridiplantae</taxon>
        <taxon>Streptophyta</taxon>
        <taxon>Embryophyta</taxon>
        <taxon>Tracheophyta</taxon>
        <taxon>Spermatophyta</taxon>
        <taxon>Magnoliopsida</taxon>
        <taxon>eudicotyledons</taxon>
        <taxon>Gunneridae</taxon>
        <taxon>Pentapetalae</taxon>
        <taxon>asterids</taxon>
        <taxon>lamiids</taxon>
        <taxon>Gentianales</taxon>
        <taxon>Apocynaceae</taxon>
        <taxon>Rauvolfioideae</taxon>
        <taxon>Vinceae</taxon>
        <taxon>Catharanthinae</taxon>
        <taxon>Catharanthus</taxon>
    </lineage>
</organism>
<protein>
    <submittedName>
        <fullName evidence="1">Uncharacterized protein</fullName>
    </submittedName>
</protein>
<reference evidence="2" key="1">
    <citation type="journal article" date="2023" name="Nat. Plants">
        <title>Single-cell RNA sequencing provides a high-resolution roadmap for understanding the multicellular compartmentation of specialized metabolism.</title>
        <authorList>
            <person name="Sun S."/>
            <person name="Shen X."/>
            <person name="Li Y."/>
            <person name="Li Y."/>
            <person name="Wang S."/>
            <person name="Li R."/>
            <person name="Zhang H."/>
            <person name="Shen G."/>
            <person name="Guo B."/>
            <person name="Wei J."/>
            <person name="Xu J."/>
            <person name="St-Pierre B."/>
            <person name="Chen S."/>
            <person name="Sun C."/>
        </authorList>
    </citation>
    <scope>NUCLEOTIDE SEQUENCE [LARGE SCALE GENOMIC DNA]</scope>
</reference>
<comment type="caution">
    <text evidence="1">The sequence shown here is derived from an EMBL/GenBank/DDBJ whole genome shotgun (WGS) entry which is preliminary data.</text>
</comment>
<dbReference type="EMBL" id="CM044706">
    <property type="protein sequence ID" value="KAI5657067.1"/>
    <property type="molecule type" value="Genomic_DNA"/>
</dbReference>
<gene>
    <name evidence="1" type="ORF">M9H77_25860</name>
</gene>